<feature type="compositionally biased region" description="Acidic residues" evidence="1">
    <location>
        <begin position="200"/>
        <end position="227"/>
    </location>
</feature>
<dbReference type="Pfam" id="PF12496">
    <property type="entry name" value="BNIP2"/>
    <property type="match status" value="1"/>
</dbReference>
<dbReference type="InterPro" id="IPR022181">
    <property type="entry name" value="Bcl2-/adenovirus-E1B"/>
</dbReference>
<name>A0A9W2WYZ0_PHYMC</name>
<dbReference type="KEGG" id="pcad:129392549"/>
<dbReference type="RefSeq" id="XP_054944436.1">
    <property type="nucleotide sequence ID" value="XM_055088461.1"/>
</dbReference>
<protein>
    <submittedName>
        <fullName evidence="3">Protein prune homolog 2-like</fullName>
    </submittedName>
</protein>
<evidence type="ECO:0000256" key="1">
    <source>
        <dbReference type="SAM" id="MobiDB-lite"/>
    </source>
</evidence>
<dbReference type="Proteomes" id="UP000248484">
    <property type="component" value="Chromosome 11"/>
</dbReference>
<feature type="region of interest" description="Disordered" evidence="1">
    <location>
        <begin position="188"/>
        <end position="239"/>
    </location>
</feature>
<organism evidence="2 3">
    <name type="scientific">Physeter macrocephalus</name>
    <name type="common">Sperm whale</name>
    <name type="synonym">Physeter catodon</name>
    <dbReference type="NCBI Taxonomy" id="9755"/>
    <lineage>
        <taxon>Eukaryota</taxon>
        <taxon>Metazoa</taxon>
        <taxon>Chordata</taxon>
        <taxon>Craniata</taxon>
        <taxon>Vertebrata</taxon>
        <taxon>Euteleostomi</taxon>
        <taxon>Mammalia</taxon>
        <taxon>Eutheria</taxon>
        <taxon>Laurasiatheria</taxon>
        <taxon>Artiodactyla</taxon>
        <taxon>Whippomorpha</taxon>
        <taxon>Cetacea</taxon>
        <taxon>Odontoceti</taxon>
        <taxon>Physeteridae</taxon>
        <taxon>Physeter</taxon>
    </lineage>
</organism>
<sequence length="239" mass="25521">MARRPEPFRELLLVCGETGSTETENKCLGNFTAILQLRRLEKVGVLSLPPEPLSVSGSAAAAVAEGLGPGLAVGGERAPLGATFCDLAVSPASPAWRGEEDEEAKGSSGDLGSLDYQELVVDIESRLRMEGVELKEEWQDEDFPIPLPEDDSIEADILAVTGRESQPGSLEVNGNKVRKKLMAPDISLTLDPSDGSVLSDDLDESGEIDLDDLDTPSEDSNEFEWEGLPDSAALCKQLP</sequence>
<evidence type="ECO:0000313" key="3">
    <source>
        <dbReference type="RefSeq" id="XP_054944436.1"/>
    </source>
</evidence>
<gene>
    <name evidence="3" type="primary">LOC129392549</name>
</gene>
<proteinExistence type="predicted"/>
<dbReference type="AlphaFoldDB" id="A0A9W2WYZ0"/>
<dbReference type="GeneID" id="129392549"/>
<dbReference type="OrthoDB" id="19923at2759"/>
<keyword evidence="2" id="KW-1185">Reference proteome</keyword>
<evidence type="ECO:0000313" key="2">
    <source>
        <dbReference type="Proteomes" id="UP000248484"/>
    </source>
</evidence>
<accession>A0A9W2WYZ0</accession>
<reference evidence="3" key="1">
    <citation type="submission" date="2025-08" db="UniProtKB">
        <authorList>
            <consortium name="RefSeq"/>
        </authorList>
    </citation>
    <scope>IDENTIFICATION</scope>
    <source>
        <tissue evidence="3">Muscle</tissue>
    </source>
</reference>